<proteinExistence type="predicted"/>
<dbReference type="InterPro" id="IPR011705">
    <property type="entry name" value="BACK"/>
</dbReference>
<dbReference type="Proteomes" id="UP000275846">
    <property type="component" value="Unassembled WGS sequence"/>
</dbReference>
<dbReference type="Gene3D" id="1.25.40.420">
    <property type="match status" value="1"/>
</dbReference>
<reference evidence="2 3" key="2">
    <citation type="submission" date="2018-11" db="EMBL/GenBank/DDBJ databases">
        <authorList>
            <consortium name="Pathogen Informatics"/>
        </authorList>
    </citation>
    <scope>NUCLEOTIDE SEQUENCE [LARGE SCALE GENOMIC DNA]</scope>
    <source>
        <strain evidence="2 3">NST_G2</strain>
    </source>
</reference>
<dbReference type="STRING" id="70667.A0A183THF0"/>
<dbReference type="AlphaFoldDB" id="A0A183THF0"/>
<accession>A0A183THF0</accession>
<evidence type="ECO:0000313" key="2">
    <source>
        <dbReference type="EMBL" id="VDM02284.1"/>
    </source>
</evidence>
<dbReference type="OrthoDB" id="6357972at2759"/>
<feature type="domain" description="BACK" evidence="1">
    <location>
        <begin position="54"/>
        <end position="117"/>
    </location>
</feature>
<sequence>MELLVQYAYTGQIEISSCNAAPVLITAGLLGLEDICGFCSEFIVRRLSKDSVFSTLSFALVFQVPVVIEGCMAFMLANFRLLVHSPLLARLDHETLRSLLRSDDLQVTREEDAFGAVSTDLLDQVIDWFLRPETVDTQSSPFNFTPRRCWQQDLICIFGCVATESDTQVAALSSLQIYDPNSGALSPLFATVHRTDCLILPLQGKNSPSLLTGLTGTIPDFPVHA</sequence>
<name>A0A183THF0_SCHSO</name>
<reference evidence="4" key="1">
    <citation type="submission" date="2016-06" db="UniProtKB">
        <authorList>
            <consortium name="WormBaseParasite"/>
        </authorList>
    </citation>
    <scope>IDENTIFICATION</scope>
</reference>
<dbReference type="InterPro" id="IPR011333">
    <property type="entry name" value="SKP1/BTB/POZ_sf"/>
</dbReference>
<evidence type="ECO:0000259" key="1">
    <source>
        <dbReference type="Pfam" id="PF07707"/>
    </source>
</evidence>
<evidence type="ECO:0000313" key="3">
    <source>
        <dbReference type="Proteomes" id="UP000275846"/>
    </source>
</evidence>
<evidence type="ECO:0000313" key="4">
    <source>
        <dbReference type="WBParaSite" id="SSLN_0001650101-mRNA-1"/>
    </source>
</evidence>
<dbReference type="Gene3D" id="3.30.710.10">
    <property type="entry name" value="Potassium Channel Kv1.1, Chain A"/>
    <property type="match status" value="1"/>
</dbReference>
<protein>
    <submittedName>
        <fullName evidence="4">BACK domain-containing protein</fullName>
    </submittedName>
</protein>
<dbReference type="PANTHER" id="PTHR45632">
    <property type="entry name" value="LD33804P"/>
    <property type="match status" value="1"/>
</dbReference>
<dbReference type="Pfam" id="PF07707">
    <property type="entry name" value="BACK"/>
    <property type="match status" value="1"/>
</dbReference>
<gene>
    <name evidence="2" type="ORF">SSLN_LOCUS15898</name>
</gene>
<organism evidence="4">
    <name type="scientific">Schistocephalus solidus</name>
    <name type="common">Tapeworm</name>
    <dbReference type="NCBI Taxonomy" id="70667"/>
    <lineage>
        <taxon>Eukaryota</taxon>
        <taxon>Metazoa</taxon>
        <taxon>Spiralia</taxon>
        <taxon>Lophotrochozoa</taxon>
        <taxon>Platyhelminthes</taxon>
        <taxon>Cestoda</taxon>
        <taxon>Eucestoda</taxon>
        <taxon>Diphyllobothriidea</taxon>
        <taxon>Diphyllobothriidae</taxon>
        <taxon>Schistocephalus</taxon>
    </lineage>
</organism>
<dbReference type="SUPFAM" id="SSF54695">
    <property type="entry name" value="POZ domain"/>
    <property type="match status" value="1"/>
</dbReference>
<keyword evidence="3" id="KW-1185">Reference proteome</keyword>
<dbReference type="WBParaSite" id="SSLN_0001650101-mRNA-1">
    <property type="protein sequence ID" value="SSLN_0001650101-mRNA-1"/>
    <property type="gene ID" value="SSLN_0001650101"/>
</dbReference>
<dbReference type="EMBL" id="UYSU01040424">
    <property type="protein sequence ID" value="VDM02284.1"/>
    <property type="molecule type" value="Genomic_DNA"/>
</dbReference>